<proteinExistence type="predicted"/>
<dbReference type="Proteomes" id="UP000009168">
    <property type="component" value="Unassembled WGS sequence"/>
</dbReference>
<accession>I7M0V6</accession>
<keyword evidence="2 3" id="KW-0812">Transmembrane</keyword>
<dbReference type="eggNOG" id="ENOG502STXH">
    <property type="taxonomic scope" value="Eukaryota"/>
</dbReference>
<gene>
    <name evidence="3" type="ORF">TTHERM_00146240</name>
</gene>
<dbReference type="GeneID" id="7840146"/>
<feature type="transmembrane region" description="Helical" evidence="2">
    <location>
        <begin position="336"/>
        <end position="357"/>
    </location>
</feature>
<dbReference type="AlphaFoldDB" id="I7M0V6"/>
<feature type="compositionally biased region" description="Low complexity" evidence="1">
    <location>
        <begin position="49"/>
        <end position="71"/>
    </location>
</feature>
<feature type="region of interest" description="Disordered" evidence="1">
    <location>
        <begin position="266"/>
        <end position="292"/>
    </location>
</feature>
<dbReference type="RefSeq" id="XP_001011263.1">
    <property type="nucleotide sequence ID" value="XM_001011263.1"/>
</dbReference>
<evidence type="ECO:0000313" key="3">
    <source>
        <dbReference type="EMBL" id="EAR91018.1"/>
    </source>
</evidence>
<dbReference type="HOGENOM" id="CLU_671749_0_0_1"/>
<name>I7M0V6_TETTS</name>
<feature type="region of interest" description="Disordered" evidence="1">
    <location>
        <begin position="49"/>
        <end position="72"/>
    </location>
</feature>
<organism evidence="3 4">
    <name type="scientific">Tetrahymena thermophila (strain SB210)</name>
    <dbReference type="NCBI Taxonomy" id="312017"/>
    <lineage>
        <taxon>Eukaryota</taxon>
        <taxon>Sar</taxon>
        <taxon>Alveolata</taxon>
        <taxon>Ciliophora</taxon>
        <taxon>Intramacronucleata</taxon>
        <taxon>Oligohymenophorea</taxon>
        <taxon>Hymenostomatida</taxon>
        <taxon>Tetrahymenina</taxon>
        <taxon>Tetrahymenidae</taxon>
        <taxon>Tetrahymena</taxon>
    </lineage>
</organism>
<dbReference type="EMBL" id="GG662793">
    <property type="protein sequence ID" value="EAR91018.1"/>
    <property type="molecule type" value="Genomic_DNA"/>
</dbReference>
<keyword evidence="2" id="KW-1133">Transmembrane helix</keyword>
<dbReference type="OrthoDB" id="291914at2759"/>
<reference evidence="4" key="1">
    <citation type="journal article" date="2006" name="PLoS Biol.">
        <title>Macronuclear genome sequence of the ciliate Tetrahymena thermophila, a model eukaryote.</title>
        <authorList>
            <person name="Eisen J.A."/>
            <person name="Coyne R.S."/>
            <person name="Wu M."/>
            <person name="Wu D."/>
            <person name="Thiagarajan M."/>
            <person name="Wortman J.R."/>
            <person name="Badger J.H."/>
            <person name="Ren Q."/>
            <person name="Amedeo P."/>
            <person name="Jones K.M."/>
            <person name="Tallon L.J."/>
            <person name="Delcher A.L."/>
            <person name="Salzberg S.L."/>
            <person name="Silva J.C."/>
            <person name="Haas B.J."/>
            <person name="Majoros W.H."/>
            <person name="Farzad M."/>
            <person name="Carlton J.M."/>
            <person name="Smith R.K. Jr."/>
            <person name="Garg J."/>
            <person name="Pearlman R.E."/>
            <person name="Karrer K.M."/>
            <person name="Sun L."/>
            <person name="Manning G."/>
            <person name="Elde N.C."/>
            <person name="Turkewitz A.P."/>
            <person name="Asai D.J."/>
            <person name="Wilkes D.E."/>
            <person name="Wang Y."/>
            <person name="Cai H."/>
            <person name="Collins K."/>
            <person name="Stewart B.A."/>
            <person name="Lee S.R."/>
            <person name="Wilamowska K."/>
            <person name="Weinberg Z."/>
            <person name="Ruzzo W.L."/>
            <person name="Wloga D."/>
            <person name="Gaertig J."/>
            <person name="Frankel J."/>
            <person name="Tsao C.-C."/>
            <person name="Gorovsky M.A."/>
            <person name="Keeling P.J."/>
            <person name="Waller R.F."/>
            <person name="Patron N.J."/>
            <person name="Cherry J.M."/>
            <person name="Stover N.A."/>
            <person name="Krieger C.J."/>
            <person name="del Toro C."/>
            <person name="Ryder H.F."/>
            <person name="Williamson S.C."/>
            <person name="Barbeau R.A."/>
            <person name="Hamilton E.P."/>
            <person name="Orias E."/>
        </authorList>
    </citation>
    <scope>NUCLEOTIDE SEQUENCE [LARGE SCALE GENOMIC DNA]</scope>
    <source>
        <strain evidence="4">SB210</strain>
    </source>
</reference>
<dbReference type="InParanoid" id="I7M0V6"/>
<keyword evidence="4" id="KW-1185">Reference proteome</keyword>
<evidence type="ECO:0000256" key="2">
    <source>
        <dbReference type="SAM" id="Phobius"/>
    </source>
</evidence>
<keyword evidence="2" id="KW-0472">Membrane</keyword>
<evidence type="ECO:0000256" key="1">
    <source>
        <dbReference type="SAM" id="MobiDB-lite"/>
    </source>
</evidence>
<dbReference type="KEGG" id="tet:TTHERM_00146240"/>
<sequence>MILRNRISKFLKTGSNLSQKKKIELLSSTFHHCQFTSFQISNQLRFFSTSSQPNDQNQSSTTSSSSENISQVAKSTILNHEDDNNFLSNHNIKEKEENNKNKKIFDLTPELKFNVENKDLLVDDYTNSPTHLKFSSGSDRVDDESTNLALQGFYQNENGLSINQKSELQLKDNPLALKVLTEGKIDIRDDRIIVNKLNTSDTSLLGNVEGLHQISLGTVDVLPQNSILLEDIDVNNIPQDKDIVIEKNTKVLLAVGKKVQKKKQRLTSVDSSEQDSQDKIDQEEDTTQKNSRNKYELSVNKKIFEELSLEEYKGKYLWNFEKDLVTFDFSMLMRSFLGGIPLVIVTVFLLDTLFELYKCKRDITLMEEQLINPYINLRRKFQADILLNDPLFDRRTLFPQEFNQMSRIQK</sequence>
<evidence type="ECO:0000313" key="4">
    <source>
        <dbReference type="Proteomes" id="UP000009168"/>
    </source>
</evidence>
<protein>
    <submittedName>
        <fullName evidence="3">Transmembrane protein, putative</fullName>
    </submittedName>
</protein>